<reference evidence="1 2" key="1">
    <citation type="submission" date="2020-02" db="EMBL/GenBank/DDBJ databases">
        <authorList>
            <person name="Zhang X.-Y."/>
        </authorList>
    </citation>
    <scope>NUCLEOTIDE SEQUENCE [LARGE SCALE GENOMIC DNA]</scope>
    <source>
        <strain evidence="1 2">C33</strain>
    </source>
</reference>
<keyword evidence="2" id="KW-1185">Reference proteome</keyword>
<evidence type="ECO:0000313" key="2">
    <source>
        <dbReference type="Proteomes" id="UP000484885"/>
    </source>
</evidence>
<evidence type="ECO:0000313" key="1">
    <source>
        <dbReference type="EMBL" id="NDY96279.1"/>
    </source>
</evidence>
<dbReference type="RefSeq" id="WP_164211683.1">
    <property type="nucleotide sequence ID" value="NZ_JAAGSC010000042.1"/>
</dbReference>
<comment type="caution">
    <text evidence="1">The sequence shown here is derived from an EMBL/GenBank/DDBJ whole genome shotgun (WGS) entry which is preliminary data.</text>
</comment>
<dbReference type="AlphaFoldDB" id="A0A845VGE3"/>
<organism evidence="1 2">
    <name type="scientific">Wenzhouxiangella limi</name>
    <dbReference type="NCBI Taxonomy" id="2707351"/>
    <lineage>
        <taxon>Bacteria</taxon>
        <taxon>Pseudomonadati</taxon>
        <taxon>Pseudomonadota</taxon>
        <taxon>Gammaproteobacteria</taxon>
        <taxon>Chromatiales</taxon>
        <taxon>Wenzhouxiangellaceae</taxon>
        <taxon>Wenzhouxiangella</taxon>
    </lineage>
</organism>
<sequence length="121" mass="14258">MIALDTHTKVYLARGATDMRCQIDELAARVADVLQADPLSSHLFVFCNRARDKLKILVWYRNGFWLWYRRLEQQRFWWPVGDQTQPLELSIRELQWLLDGLDPSQLQGHRTALFSEISSLI</sequence>
<dbReference type="NCBIfam" id="NF033819">
    <property type="entry name" value="IS66_TnpB"/>
    <property type="match status" value="1"/>
</dbReference>
<dbReference type="Proteomes" id="UP000484885">
    <property type="component" value="Unassembled WGS sequence"/>
</dbReference>
<protein>
    <submittedName>
        <fullName evidence="1">IS66 family insertion sequence element accessory protein TnpB</fullName>
    </submittedName>
</protein>
<name>A0A845VGE3_9GAMM</name>
<gene>
    <name evidence="1" type="primary">tnpB</name>
    <name evidence="1" type="ORF">G3I74_11110</name>
</gene>
<proteinExistence type="predicted"/>
<dbReference type="PANTHER" id="PTHR36455">
    <property type="match status" value="1"/>
</dbReference>
<dbReference type="Pfam" id="PF05717">
    <property type="entry name" value="TnpB_IS66"/>
    <property type="match status" value="1"/>
</dbReference>
<accession>A0A845VGE3</accession>
<dbReference type="PANTHER" id="PTHR36455:SF1">
    <property type="entry name" value="BLR8292 PROTEIN"/>
    <property type="match status" value="1"/>
</dbReference>
<dbReference type="EMBL" id="JAAGSC010000042">
    <property type="protein sequence ID" value="NDY96279.1"/>
    <property type="molecule type" value="Genomic_DNA"/>
</dbReference>
<dbReference type="InterPro" id="IPR008878">
    <property type="entry name" value="Transposase_IS66_Orf2"/>
</dbReference>